<evidence type="ECO:0000313" key="2">
    <source>
        <dbReference type="Proteomes" id="UP000289411"/>
    </source>
</evidence>
<organism evidence="1 2">
    <name type="scientific">Lichenibacterium ramalinae</name>
    <dbReference type="NCBI Taxonomy" id="2316527"/>
    <lineage>
        <taxon>Bacteria</taxon>
        <taxon>Pseudomonadati</taxon>
        <taxon>Pseudomonadota</taxon>
        <taxon>Alphaproteobacteria</taxon>
        <taxon>Hyphomicrobiales</taxon>
        <taxon>Lichenihabitantaceae</taxon>
        <taxon>Lichenibacterium</taxon>
    </lineage>
</organism>
<dbReference type="SUPFAM" id="SSF143011">
    <property type="entry name" value="RelE-like"/>
    <property type="match status" value="1"/>
</dbReference>
<comment type="caution">
    <text evidence="1">The sequence shown here is derived from an EMBL/GenBank/DDBJ whole genome shotgun (WGS) entry which is preliminary data.</text>
</comment>
<dbReference type="EMBL" id="QYBC01000014">
    <property type="protein sequence ID" value="RYB03500.1"/>
    <property type="molecule type" value="Genomic_DNA"/>
</dbReference>
<sequence>MAALRAKLQEVAADPLGPYPWAKRLTDQPGYRARQGDWRAVYRLDHTTDEMIVDIIAQRDEVYK</sequence>
<dbReference type="OrthoDB" id="428094at2"/>
<keyword evidence="2" id="KW-1185">Reference proteome</keyword>
<evidence type="ECO:0000313" key="1">
    <source>
        <dbReference type="EMBL" id="RYB03500.1"/>
    </source>
</evidence>
<dbReference type="InterPro" id="IPR035093">
    <property type="entry name" value="RelE/ParE_toxin_dom_sf"/>
</dbReference>
<dbReference type="AlphaFoldDB" id="A0A4V1RIE6"/>
<proteinExistence type="predicted"/>
<dbReference type="Gene3D" id="3.30.2310.20">
    <property type="entry name" value="RelE-like"/>
    <property type="match status" value="1"/>
</dbReference>
<accession>A0A4V1RIE6</accession>
<gene>
    <name evidence="1" type="ORF">D3272_16490</name>
</gene>
<dbReference type="Proteomes" id="UP000289411">
    <property type="component" value="Unassembled WGS sequence"/>
</dbReference>
<reference evidence="1 2" key="2">
    <citation type="submission" date="2019-02" db="EMBL/GenBank/DDBJ databases">
        <title>'Lichenibacterium ramalinii' gen. nov. sp. nov., 'Lichenibacterium minor' gen. nov. sp. nov.</title>
        <authorList>
            <person name="Pankratov T."/>
        </authorList>
    </citation>
    <scope>NUCLEOTIDE SEQUENCE [LARGE SCALE GENOMIC DNA]</scope>
    <source>
        <strain evidence="1 2">RmlP001</strain>
    </source>
</reference>
<name>A0A4V1RIE6_9HYPH</name>
<protein>
    <submittedName>
        <fullName evidence="1">Type II toxin-antitoxin system RelE/ParE family toxin</fullName>
    </submittedName>
</protein>
<reference evidence="1 2" key="1">
    <citation type="submission" date="2018-09" db="EMBL/GenBank/DDBJ databases">
        <authorList>
            <person name="Grouzdev D.S."/>
            <person name="Krutkina M.S."/>
        </authorList>
    </citation>
    <scope>NUCLEOTIDE SEQUENCE [LARGE SCALE GENOMIC DNA]</scope>
    <source>
        <strain evidence="1 2">RmlP001</strain>
    </source>
</reference>